<feature type="region of interest" description="Disordered" evidence="1">
    <location>
        <begin position="42"/>
        <end position="65"/>
    </location>
</feature>
<protein>
    <submittedName>
        <fullName evidence="2">Uncharacterized protein</fullName>
    </submittedName>
</protein>
<comment type="caution">
    <text evidence="2">The sequence shown here is derived from an EMBL/GenBank/DDBJ whole genome shotgun (WGS) entry which is preliminary data.</text>
</comment>
<dbReference type="AlphaFoldDB" id="A0A9P4Y4M5"/>
<dbReference type="GeneID" id="63837645"/>
<sequence>MQLGTFGLRAYMGYIWWGELLQDPGQLLAADRLQGNQLLRQTSYHPPNPIRSSYTQSAEHHPRSAASPSLKASILRIRTVWLMPCRTAPVVENSALFSLSVRGKSVIRSDLIEGFESLQALLREKSAILSATLSITAAVATTYPSHSILLSAEDIPSANLLCKNDWAIPV</sequence>
<accession>A0A9P4Y4M5</accession>
<keyword evidence="3" id="KW-1185">Reference proteome</keyword>
<name>A0A9P4Y4M5_CRYP1</name>
<dbReference type="Proteomes" id="UP000803844">
    <property type="component" value="Unassembled WGS sequence"/>
</dbReference>
<evidence type="ECO:0000256" key="1">
    <source>
        <dbReference type="SAM" id="MobiDB-lite"/>
    </source>
</evidence>
<dbReference type="EMBL" id="MU032347">
    <property type="protein sequence ID" value="KAF3766618.1"/>
    <property type="molecule type" value="Genomic_DNA"/>
</dbReference>
<feature type="compositionally biased region" description="Polar residues" evidence="1">
    <location>
        <begin position="42"/>
        <end position="57"/>
    </location>
</feature>
<evidence type="ECO:0000313" key="3">
    <source>
        <dbReference type="Proteomes" id="UP000803844"/>
    </source>
</evidence>
<reference evidence="2" key="1">
    <citation type="journal article" date="2020" name="Phytopathology">
        <title>Genome sequence of the chestnut blight fungus Cryphonectria parasitica EP155: A fundamental resource for an archetypical invasive plant pathogen.</title>
        <authorList>
            <person name="Crouch J.A."/>
            <person name="Dawe A."/>
            <person name="Aerts A."/>
            <person name="Barry K."/>
            <person name="Churchill A.C.L."/>
            <person name="Grimwood J."/>
            <person name="Hillman B."/>
            <person name="Milgroom M.G."/>
            <person name="Pangilinan J."/>
            <person name="Smith M."/>
            <person name="Salamov A."/>
            <person name="Schmutz J."/>
            <person name="Yadav J."/>
            <person name="Grigoriev I.V."/>
            <person name="Nuss D."/>
        </authorList>
    </citation>
    <scope>NUCLEOTIDE SEQUENCE</scope>
    <source>
        <strain evidence="2">EP155</strain>
    </source>
</reference>
<dbReference type="RefSeq" id="XP_040777579.1">
    <property type="nucleotide sequence ID" value="XM_040920516.1"/>
</dbReference>
<gene>
    <name evidence="2" type="ORF">M406DRAFT_330414</name>
</gene>
<evidence type="ECO:0000313" key="2">
    <source>
        <dbReference type="EMBL" id="KAF3766618.1"/>
    </source>
</evidence>
<organism evidence="2 3">
    <name type="scientific">Cryphonectria parasitica (strain ATCC 38755 / EP155)</name>
    <dbReference type="NCBI Taxonomy" id="660469"/>
    <lineage>
        <taxon>Eukaryota</taxon>
        <taxon>Fungi</taxon>
        <taxon>Dikarya</taxon>
        <taxon>Ascomycota</taxon>
        <taxon>Pezizomycotina</taxon>
        <taxon>Sordariomycetes</taxon>
        <taxon>Sordariomycetidae</taxon>
        <taxon>Diaporthales</taxon>
        <taxon>Cryphonectriaceae</taxon>
        <taxon>Cryphonectria-Endothia species complex</taxon>
        <taxon>Cryphonectria</taxon>
    </lineage>
</organism>
<proteinExistence type="predicted"/>